<proteinExistence type="inferred from homology"/>
<keyword evidence="3" id="KW-0328">Glycosyltransferase</keyword>
<name>A0A8S5RCB5_9VIRU</name>
<accession>A0A8S5RCB5</accession>
<feature type="domain" description="Nicotinate/nicotinamide phosphoribosyltransferase" evidence="9">
    <location>
        <begin position="202"/>
        <end position="444"/>
    </location>
</feature>
<evidence type="ECO:0000256" key="8">
    <source>
        <dbReference type="ARBA" id="ARBA00047835"/>
    </source>
</evidence>
<evidence type="ECO:0000256" key="4">
    <source>
        <dbReference type="ARBA" id="ARBA00022679"/>
    </source>
</evidence>
<evidence type="ECO:0000256" key="2">
    <source>
        <dbReference type="ARBA" id="ARBA00022642"/>
    </source>
</evidence>
<dbReference type="InterPro" id="IPR036068">
    <property type="entry name" value="Nicotinate_pribotase-like_C"/>
</dbReference>
<dbReference type="EMBL" id="BK059091">
    <property type="protein sequence ID" value="DAE28620.1"/>
    <property type="molecule type" value="Genomic_DNA"/>
</dbReference>
<evidence type="ECO:0000256" key="3">
    <source>
        <dbReference type="ARBA" id="ARBA00022676"/>
    </source>
</evidence>
<dbReference type="GO" id="GO:0009435">
    <property type="term" value="P:NAD+ biosynthetic process"/>
    <property type="evidence" value="ECO:0007669"/>
    <property type="project" value="InterPro"/>
</dbReference>
<sequence>MNNISFMLMADTYKNTNPDAMPQGLTKLTSYITPRKSMFKNIDKVVFFGLQGFIKEFLIDLVNDSFFNRDRKEVLNEYKTYLDAQIGSHSYDIQRIADLYDLGYLPIEMKALPEGSLVSMGVPCIELTNTHPDFAWVVQWIECICQSETFGTCNWATMAHEYRKLANVFYNKTTDSNPAMAMADFGFRGLGVDNGIRASSSWLLSFNKTSTIPAMQYIDKMYSAECAKNHIGIGAVSLEHATVCANLAVCETEENLLRRLLTTVYKDTSFSYVSDTFDYWSLINDTLPKLRKEIEEHNGKFLVRPDSGDIVDISVKTVQRLWKIFGGTVNLKGYKELDPKVGIIYGDGCQYEKIKEIWTKLESLGFAANTILFGVGAFSFTAMCTPDDGMVCLTRDTFGFAMKSTDCVIDDREHTIQKNPKTDQNHLKKSHKGLCCVTKEDDKFVCHDGYTSETIPEDNLLTTVFKDGKLVREDIFINIRNRLNGENDD</sequence>
<dbReference type="PANTHER" id="PTHR43816">
    <property type="entry name" value="NICOTINAMIDE PHOSPHORIBOSYLTRANSFERASE"/>
    <property type="match status" value="1"/>
</dbReference>
<dbReference type="InterPro" id="IPR041529">
    <property type="entry name" value="DUF5598"/>
</dbReference>
<dbReference type="GO" id="GO:0047280">
    <property type="term" value="F:nicotinamide phosphoribosyltransferase activity"/>
    <property type="evidence" value="ECO:0007669"/>
    <property type="project" value="UniProtKB-EC"/>
</dbReference>
<dbReference type="EC" id="2.4.2.12" evidence="6"/>
<comment type="catalytic activity">
    <reaction evidence="8">
        <text>beta-nicotinamide D-ribonucleotide + diphosphate = 5-phospho-alpha-D-ribose 1-diphosphate + nicotinamide + H(+)</text>
        <dbReference type="Rhea" id="RHEA:16149"/>
        <dbReference type="ChEBI" id="CHEBI:14649"/>
        <dbReference type="ChEBI" id="CHEBI:15378"/>
        <dbReference type="ChEBI" id="CHEBI:17154"/>
        <dbReference type="ChEBI" id="CHEBI:33019"/>
        <dbReference type="ChEBI" id="CHEBI:58017"/>
        <dbReference type="EC" id="2.4.2.12"/>
    </reaction>
    <physiologicalReaction direction="right-to-left" evidence="8">
        <dbReference type="Rhea" id="RHEA:16151"/>
    </physiologicalReaction>
</comment>
<dbReference type="InterPro" id="IPR013785">
    <property type="entry name" value="Aldolase_TIM"/>
</dbReference>
<evidence type="ECO:0000256" key="6">
    <source>
        <dbReference type="ARBA" id="ARBA00035024"/>
    </source>
</evidence>
<evidence type="ECO:0000256" key="7">
    <source>
        <dbReference type="ARBA" id="ARBA00035036"/>
    </source>
</evidence>
<dbReference type="PANTHER" id="PTHR43816:SF1">
    <property type="entry name" value="NICOTINAMIDE PHOSPHORIBOSYLTRANSFERASE"/>
    <property type="match status" value="1"/>
</dbReference>
<feature type="domain" description="Nicotinamide phosphoribosyltransferase N-terminal" evidence="10">
    <location>
        <begin position="6"/>
        <end position="69"/>
    </location>
</feature>
<protein>
    <recommendedName>
        <fullName evidence="7">Nicotinamide phosphoribosyltransferase</fullName>
        <ecNumber evidence="6">2.4.2.12</ecNumber>
    </recommendedName>
</protein>
<evidence type="ECO:0000256" key="1">
    <source>
        <dbReference type="ARBA" id="ARBA00010897"/>
    </source>
</evidence>
<comment type="similarity">
    <text evidence="1">Belongs to the NAPRTase family.</text>
</comment>
<organism evidence="11">
    <name type="scientific">virus sp. ctmTa7</name>
    <dbReference type="NCBI Taxonomy" id="2828255"/>
    <lineage>
        <taxon>Viruses</taxon>
    </lineage>
</organism>
<dbReference type="Gene3D" id="3.20.20.70">
    <property type="entry name" value="Aldolase class I"/>
    <property type="match status" value="1"/>
</dbReference>
<dbReference type="InterPro" id="IPR041525">
    <property type="entry name" value="N/Namide_PRibTrfase"/>
</dbReference>
<evidence type="ECO:0000256" key="5">
    <source>
        <dbReference type="ARBA" id="ARBA00035007"/>
    </source>
</evidence>
<dbReference type="InterPro" id="IPR016471">
    <property type="entry name" value="Nicotinamide_PRibTrfase"/>
</dbReference>
<keyword evidence="2" id="KW-0662">Pyridine nucleotide biosynthesis</keyword>
<dbReference type="PIRSF" id="PIRSF005943">
    <property type="entry name" value="NMPRT"/>
    <property type="match status" value="1"/>
</dbReference>
<reference evidence="11" key="1">
    <citation type="journal article" date="2021" name="Proc. Natl. Acad. Sci. U.S.A.">
        <title>A Catalog of Tens of Thousands of Viruses from Human Metagenomes Reveals Hidden Associations with Chronic Diseases.</title>
        <authorList>
            <person name="Tisza M.J."/>
            <person name="Buck C.B."/>
        </authorList>
    </citation>
    <scope>NUCLEOTIDE SEQUENCE</scope>
    <source>
        <strain evidence="11">CtmTa7</strain>
    </source>
</reference>
<dbReference type="SUPFAM" id="SSF51690">
    <property type="entry name" value="Nicotinate/Quinolinate PRTase C-terminal domain-like"/>
    <property type="match status" value="1"/>
</dbReference>
<comment type="pathway">
    <text evidence="5">Cofactor biosynthesis; NAD(+) biosynthesis; nicotinamide D-ribonucleotide from 5-phospho-alpha-D-ribose 1-diphosphate and nicotinamide: step 1/1.</text>
</comment>
<evidence type="ECO:0000259" key="10">
    <source>
        <dbReference type="Pfam" id="PF18127"/>
    </source>
</evidence>
<evidence type="ECO:0000313" key="11">
    <source>
        <dbReference type="EMBL" id="DAE28620.1"/>
    </source>
</evidence>
<dbReference type="Pfam" id="PF04095">
    <property type="entry name" value="NAPRTase"/>
    <property type="match status" value="1"/>
</dbReference>
<evidence type="ECO:0000259" key="9">
    <source>
        <dbReference type="Pfam" id="PF04095"/>
    </source>
</evidence>
<keyword evidence="4 11" id="KW-0808">Transferase</keyword>
<dbReference type="Pfam" id="PF18127">
    <property type="entry name" value="NAMPT_N"/>
    <property type="match status" value="1"/>
</dbReference>